<name>A0A8H3U7L5_VENIN</name>
<protein>
    <submittedName>
        <fullName evidence="2">Uncharacterized protein</fullName>
    </submittedName>
</protein>
<sequence>MTMDDPFNGDPRRPPKLFDDYRLNTPTSNDSSFRTQRLRQSLPTMDAMFQSIPSQEDHEMEHISHPSHEFQTLSAGDTFQAGPRKTQFSTNHSLQPQPHRSQSMRNDSFQPQPYRPQRQPQLPMANPFQPQPRQPQPQPLHRSNTEFYPGRQAMMNDPFEPQHSQHPIFPPAFPPPLPTQQRQLTSTEEEENPFWIPRASKPPKEPMPTRHRRFKDSFSTIPEHSAMSEDYFSGNPTGAVTCEGCIRYSRVAREYWDRNKELEEEAGEKDEFIAKLKEQRRVLELQVGELLGVVEGRR</sequence>
<feature type="compositionally biased region" description="Pro residues" evidence="1">
    <location>
        <begin position="129"/>
        <end position="138"/>
    </location>
</feature>
<proteinExistence type="predicted"/>
<feature type="compositionally biased region" description="Polar residues" evidence="1">
    <location>
        <begin position="86"/>
        <end position="109"/>
    </location>
</feature>
<evidence type="ECO:0000256" key="1">
    <source>
        <dbReference type="SAM" id="MobiDB-lite"/>
    </source>
</evidence>
<dbReference type="EMBL" id="WNWS01000640">
    <property type="protein sequence ID" value="KAE9964919.1"/>
    <property type="molecule type" value="Genomic_DNA"/>
</dbReference>
<evidence type="ECO:0000313" key="3">
    <source>
        <dbReference type="Proteomes" id="UP000447873"/>
    </source>
</evidence>
<accession>A0A8H3U7L5</accession>
<feature type="compositionally biased region" description="Basic and acidic residues" evidence="1">
    <location>
        <begin position="10"/>
        <end position="22"/>
    </location>
</feature>
<dbReference type="AlphaFoldDB" id="A0A8H3U7L5"/>
<feature type="compositionally biased region" description="Polar residues" evidence="1">
    <location>
        <begin position="24"/>
        <end position="43"/>
    </location>
</feature>
<feature type="compositionally biased region" description="Low complexity" evidence="1">
    <location>
        <begin position="110"/>
        <end position="123"/>
    </location>
</feature>
<organism evidence="2 3">
    <name type="scientific">Venturia inaequalis</name>
    <name type="common">Apple scab fungus</name>
    <dbReference type="NCBI Taxonomy" id="5025"/>
    <lineage>
        <taxon>Eukaryota</taxon>
        <taxon>Fungi</taxon>
        <taxon>Dikarya</taxon>
        <taxon>Ascomycota</taxon>
        <taxon>Pezizomycotina</taxon>
        <taxon>Dothideomycetes</taxon>
        <taxon>Pleosporomycetidae</taxon>
        <taxon>Venturiales</taxon>
        <taxon>Venturiaceae</taxon>
        <taxon>Venturia</taxon>
    </lineage>
</organism>
<comment type="caution">
    <text evidence="2">The sequence shown here is derived from an EMBL/GenBank/DDBJ whole genome shotgun (WGS) entry which is preliminary data.</text>
</comment>
<evidence type="ECO:0000313" key="2">
    <source>
        <dbReference type="EMBL" id="KAE9964919.1"/>
    </source>
</evidence>
<dbReference type="Proteomes" id="UP000447873">
    <property type="component" value="Unassembled WGS sequence"/>
</dbReference>
<reference evidence="2 3" key="1">
    <citation type="submission" date="2018-12" db="EMBL/GenBank/DDBJ databases">
        <title>Venturia inaequalis Genome Resource.</title>
        <authorList>
            <person name="Lichtner F.J."/>
        </authorList>
    </citation>
    <scope>NUCLEOTIDE SEQUENCE [LARGE SCALE GENOMIC DNA]</scope>
    <source>
        <strain evidence="2 3">120213</strain>
    </source>
</reference>
<feature type="compositionally biased region" description="Basic and acidic residues" evidence="1">
    <location>
        <begin position="55"/>
        <end position="68"/>
    </location>
</feature>
<feature type="region of interest" description="Disordered" evidence="1">
    <location>
        <begin position="1"/>
        <end position="145"/>
    </location>
</feature>
<gene>
    <name evidence="2" type="ORF">EG328_010116</name>
</gene>
<feature type="region of interest" description="Disordered" evidence="1">
    <location>
        <begin position="184"/>
        <end position="210"/>
    </location>
</feature>